<dbReference type="InterPro" id="IPR016181">
    <property type="entry name" value="Acyl_CoA_acyltransferase"/>
</dbReference>
<feature type="domain" description="N-acetyltransferase" evidence="2">
    <location>
        <begin position="11"/>
        <end position="162"/>
    </location>
</feature>
<dbReference type="PANTHER" id="PTHR13947">
    <property type="entry name" value="GNAT FAMILY N-ACETYLTRANSFERASE"/>
    <property type="match status" value="1"/>
</dbReference>
<name>A0A662DJL2_UNCAE</name>
<sequence>MIKMEEESEDLLIRRVKKEELQTLIKVYQSAYKKVEKYAYRSENKIRSYLEWLYTKEPEGFWIAEKEGRITGFACIHTSWEDYRWGRTGELHEIAVQEELQGKGIGKKLFNTVLRYAREKRCRFLSLWVGEENWPARNWYQKLGFKEKGGWGEWVRMRKELSLPKIEKTDKNP</sequence>
<accession>A0A662DJL2</accession>
<dbReference type="Proteomes" id="UP000280417">
    <property type="component" value="Unassembled WGS sequence"/>
</dbReference>
<dbReference type="AlphaFoldDB" id="A0A662DJL2"/>
<evidence type="ECO:0000259" key="2">
    <source>
        <dbReference type="PROSITE" id="PS51186"/>
    </source>
</evidence>
<evidence type="ECO:0000313" key="4">
    <source>
        <dbReference type="Proteomes" id="UP000280417"/>
    </source>
</evidence>
<evidence type="ECO:0000256" key="1">
    <source>
        <dbReference type="ARBA" id="ARBA00022679"/>
    </source>
</evidence>
<dbReference type="GO" id="GO:0008080">
    <property type="term" value="F:N-acetyltransferase activity"/>
    <property type="evidence" value="ECO:0007669"/>
    <property type="project" value="InterPro"/>
</dbReference>
<dbReference type="Pfam" id="PF00583">
    <property type="entry name" value="Acetyltransf_1"/>
    <property type="match status" value="1"/>
</dbReference>
<dbReference type="PROSITE" id="PS51186">
    <property type="entry name" value="GNAT"/>
    <property type="match status" value="1"/>
</dbReference>
<gene>
    <name evidence="3" type="ORF">DRJ04_02565</name>
</gene>
<dbReference type="Gene3D" id="3.40.630.30">
    <property type="match status" value="1"/>
</dbReference>
<proteinExistence type="predicted"/>
<reference evidence="3 4" key="1">
    <citation type="submission" date="2018-06" db="EMBL/GenBank/DDBJ databases">
        <title>Extensive metabolic versatility and redundancy in microbially diverse, dynamic hydrothermal sediments.</title>
        <authorList>
            <person name="Dombrowski N."/>
            <person name="Teske A."/>
            <person name="Baker B.J."/>
        </authorList>
    </citation>
    <scope>NUCLEOTIDE SEQUENCE [LARGE SCALE GENOMIC DNA]</scope>
    <source>
        <strain evidence="3">B3_G15</strain>
    </source>
</reference>
<dbReference type="SUPFAM" id="SSF55729">
    <property type="entry name" value="Acyl-CoA N-acyltransferases (Nat)"/>
    <property type="match status" value="1"/>
</dbReference>
<dbReference type="CDD" id="cd04301">
    <property type="entry name" value="NAT_SF"/>
    <property type="match status" value="1"/>
</dbReference>
<comment type="caution">
    <text evidence="3">The sequence shown here is derived from an EMBL/GenBank/DDBJ whole genome shotgun (WGS) entry which is preliminary data.</text>
</comment>
<evidence type="ECO:0000313" key="3">
    <source>
        <dbReference type="EMBL" id="RLE14332.1"/>
    </source>
</evidence>
<dbReference type="InterPro" id="IPR050769">
    <property type="entry name" value="NAT_camello-type"/>
</dbReference>
<organism evidence="3 4">
    <name type="scientific">Aerophobetes bacterium</name>
    <dbReference type="NCBI Taxonomy" id="2030807"/>
    <lineage>
        <taxon>Bacteria</taxon>
        <taxon>Candidatus Aerophobota</taxon>
    </lineage>
</organism>
<dbReference type="EMBL" id="QMQA01000049">
    <property type="protein sequence ID" value="RLE14332.1"/>
    <property type="molecule type" value="Genomic_DNA"/>
</dbReference>
<dbReference type="InterPro" id="IPR000182">
    <property type="entry name" value="GNAT_dom"/>
</dbReference>
<keyword evidence="1 3" id="KW-0808">Transferase</keyword>
<dbReference type="PANTHER" id="PTHR13947:SF37">
    <property type="entry name" value="LD18367P"/>
    <property type="match status" value="1"/>
</dbReference>
<protein>
    <submittedName>
        <fullName evidence="3">N-acetyltransferase</fullName>
    </submittedName>
</protein>